<gene>
    <name evidence="1" type="ORF">Dda_4829</name>
</gene>
<reference evidence="1" key="1">
    <citation type="submission" date="2023-01" db="EMBL/GenBank/DDBJ databases">
        <title>The chitinases involved in constricting ring structure development in the nematode-trapping fungus Drechslerella dactyloides.</title>
        <authorList>
            <person name="Wang R."/>
            <person name="Zhang L."/>
            <person name="Tang P."/>
            <person name="Li S."/>
            <person name="Liang L."/>
        </authorList>
    </citation>
    <scope>NUCLEOTIDE SEQUENCE</scope>
    <source>
        <strain evidence="1">YMF1.00031</strain>
    </source>
</reference>
<name>A0AAD6NKZ2_DREDA</name>
<keyword evidence="2" id="KW-1185">Reference proteome</keyword>
<organism evidence="1 2">
    <name type="scientific">Drechslerella dactyloides</name>
    <name type="common">Nematode-trapping fungus</name>
    <name type="synonym">Arthrobotrys dactyloides</name>
    <dbReference type="NCBI Taxonomy" id="74499"/>
    <lineage>
        <taxon>Eukaryota</taxon>
        <taxon>Fungi</taxon>
        <taxon>Dikarya</taxon>
        <taxon>Ascomycota</taxon>
        <taxon>Pezizomycotina</taxon>
        <taxon>Orbiliomycetes</taxon>
        <taxon>Orbiliales</taxon>
        <taxon>Orbiliaceae</taxon>
        <taxon>Drechslerella</taxon>
    </lineage>
</organism>
<comment type="caution">
    <text evidence="1">The sequence shown here is derived from an EMBL/GenBank/DDBJ whole genome shotgun (WGS) entry which is preliminary data.</text>
</comment>
<accession>A0AAD6NKZ2</accession>
<dbReference type="AlphaFoldDB" id="A0AAD6NKZ2"/>
<dbReference type="EMBL" id="JAQGDS010000005">
    <property type="protein sequence ID" value="KAJ6260603.1"/>
    <property type="molecule type" value="Genomic_DNA"/>
</dbReference>
<sequence>MTSLSASDPPPYDRGPRLVVWFPALPANQQMSVEPGAPKLPDDHENNTSCMKTYADSMHESSLCMNSQARRQ</sequence>
<dbReference type="Proteomes" id="UP001221413">
    <property type="component" value="Unassembled WGS sequence"/>
</dbReference>
<proteinExistence type="predicted"/>
<protein>
    <submittedName>
        <fullName evidence="1">Uncharacterized protein</fullName>
    </submittedName>
</protein>
<evidence type="ECO:0000313" key="2">
    <source>
        <dbReference type="Proteomes" id="UP001221413"/>
    </source>
</evidence>
<evidence type="ECO:0000313" key="1">
    <source>
        <dbReference type="EMBL" id="KAJ6260603.1"/>
    </source>
</evidence>